<dbReference type="Proteomes" id="UP000694396">
    <property type="component" value="Unplaced"/>
</dbReference>
<evidence type="ECO:0000256" key="5">
    <source>
        <dbReference type="RuleBase" id="RU367024"/>
    </source>
</evidence>
<feature type="domain" description="dUTPase-like" evidence="7">
    <location>
        <begin position="17"/>
        <end position="118"/>
    </location>
</feature>
<protein>
    <recommendedName>
        <fullName evidence="5">Deoxyuridine 5'-triphosphate nucleotidohydrolase</fullName>
        <shortName evidence="5">dUTPase</shortName>
        <ecNumber evidence="5">3.6.1.23</ecNumber>
    </recommendedName>
    <alternativeName>
        <fullName evidence="5">dUTP pyrophosphatase</fullName>
    </alternativeName>
</protein>
<dbReference type="GO" id="GO:0046081">
    <property type="term" value="P:dUTP catabolic process"/>
    <property type="evidence" value="ECO:0007669"/>
    <property type="project" value="UniProtKB-UniRule"/>
</dbReference>
<dbReference type="InterPro" id="IPR008181">
    <property type="entry name" value="dUTPase"/>
</dbReference>
<keyword evidence="3 5" id="KW-0378">Hydrolase</keyword>
<evidence type="ECO:0000259" key="7">
    <source>
        <dbReference type="Pfam" id="PF00692"/>
    </source>
</evidence>
<dbReference type="InterPro" id="IPR029054">
    <property type="entry name" value="dUTPase-like"/>
</dbReference>
<keyword evidence="5" id="KW-0460">Magnesium</keyword>
<name>A0A8C3RIU3_9PASS</name>
<evidence type="ECO:0000256" key="3">
    <source>
        <dbReference type="ARBA" id="ARBA00022801"/>
    </source>
</evidence>
<comment type="cofactor">
    <cofactor evidence="5">
        <name>Mg(2+)</name>
        <dbReference type="ChEBI" id="CHEBI:18420"/>
    </cofactor>
</comment>
<comment type="pathway">
    <text evidence="1 5">Pyrimidine metabolism; dUMP biosynthesis; dUMP from dCTP (dUTP route): step 2/2.</text>
</comment>
<feature type="region of interest" description="Disordered" evidence="6">
    <location>
        <begin position="133"/>
        <end position="172"/>
    </location>
</feature>
<evidence type="ECO:0000256" key="1">
    <source>
        <dbReference type="ARBA" id="ARBA00005142"/>
    </source>
</evidence>
<sequence>MDCETLTSWEIVLGAMAPDRATPEAAGLDLHALELFRINRKQMRVINNKTGIQIPAGHFGWITAHLSLALQSVHVLGGGIDADFQGEMKVILLSNSEEDLIIQTPDRLAQLLTLSVLKTVVKEGGPPQVSSLCGDKRFGPTSPNNGARMWVQRPNGPPKPAEGTALGKDNAV</sequence>
<organism evidence="8 9">
    <name type="scientific">Cyanoderma ruficeps</name>
    <name type="common">rufous-capped babbler</name>
    <dbReference type="NCBI Taxonomy" id="181631"/>
    <lineage>
        <taxon>Eukaryota</taxon>
        <taxon>Metazoa</taxon>
        <taxon>Chordata</taxon>
        <taxon>Craniata</taxon>
        <taxon>Vertebrata</taxon>
        <taxon>Euteleostomi</taxon>
        <taxon>Archelosauria</taxon>
        <taxon>Archosauria</taxon>
        <taxon>Dinosauria</taxon>
        <taxon>Saurischia</taxon>
        <taxon>Theropoda</taxon>
        <taxon>Coelurosauria</taxon>
        <taxon>Aves</taxon>
        <taxon>Neognathae</taxon>
        <taxon>Neoaves</taxon>
        <taxon>Telluraves</taxon>
        <taxon>Australaves</taxon>
        <taxon>Passeriformes</taxon>
        <taxon>Sylvioidea</taxon>
        <taxon>Timaliidae</taxon>
        <taxon>Cyanoderma</taxon>
    </lineage>
</organism>
<dbReference type="PANTHER" id="PTHR11241:SF0">
    <property type="entry name" value="DEOXYURIDINE 5'-TRIPHOSPHATE NUCLEOTIDOHYDROLASE"/>
    <property type="match status" value="1"/>
</dbReference>
<evidence type="ECO:0000313" key="8">
    <source>
        <dbReference type="Ensembl" id="ENSCRFP00000021543.1"/>
    </source>
</evidence>
<dbReference type="PANTHER" id="PTHR11241">
    <property type="entry name" value="DEOXYURIDINE 5'-TRIPHOSPHATE NUCLEOTIDOHYDROLASE"/>
    <property type="match status" value="1"/>
</dbReference>
<comment type="similarity">
    <text evidence="2 5">Belongs to the dUTPase family.</text>
</comment>
<keyword evidence="9" id="KW-1185">Reference proteome</keyword>
<evidence type="ECO:0000313" key="9">
    <source>
        <dbReference type="Proteomes" id="UP000694396"/>
    </source>
</evidence>
<dbReference type="Gene3D" id="2.70.40.10">
    <property type="match status" value="1"/>
</dbReference>
<dbReference type="InterPro" id="IPR033704">
    <property type="entry name" value="dUTPase_trimeric"/>
</dbReference>
<dbReference type="CDD" id="cd07557">
    <property type="entry name" value="trimeric_dUTPase"/>
    <property type="match status" value="1"/>
</dbReference>
<evidence type="ECO:0000256" key="2">
    <source>
        <dbReference type="ARBA" id="ARBA00006581"/>
    </source>
</evidence>
<keyword evidence="5" id="KW-0479">Metal-binding</keyword>
<reference evidence="8" key="2">
    <citation type="submission" date="2025-09" db="UniProtKB">
        <authorList>
            <consortium name="Ensembl"/>
        </authorList>
    </citation>
    <scope>IDENTIFICATION</scope>
</reference>
<dbReference type="AlphaFoldDB" id="A0A8C3RIU3"/>
<dbReference type="Ensembl" id="ENSCRFT00000022262.1">
    <property type="protein sequence ID" value="ENSCRFP00000021543.1"/>
    <property type="gene ID" value="ENSCRFG00000015920.1"/>
</dbReference>
<dbReference type="GO" id="GO:0004170">
    <property type="term" value="F:dUTP diphosphatase activity"/>
    <property type="evidence" value="ECO:0007669"/>
    <property type="project" value="UniProtKB-UniRule"/>
</dbReference>
<dbReference type="GO" id="GO:0006226">
    <property type="term" value="P:dUMP biosynthetic process"/>
    <property type="evidence" value="ECO:0007669"/>
    <property type="project" value="UniProtKB-UniRule"/>
</dbReference>
<dbReference type="InterPro" id="IPR036157">
    <property type="entry name" value="dUTPase-like_sf"/>
</dbReference>
<evidence type="ECO:0000256" key="6">
    <source>
        <dbReference type="SAM" id="MobiDB-lite"/>
    </source>
</evidence>
<dbReference type="SUPFAM" id="SSF51283">
    <property type="entry name" value="dUTPase-like"/>
    <property type="match status" value="1"/>
</dbReference>
<dbReference type="Pfam" id="PF00692">
    <property type="entry name" value="dUTPase"/>
    <property type="match status" value="1"/>
</dbReference>
<reference evidence="8" key="1">
    <citation type="submission" date="2025-08" db="UniProtKB">
        <authorList>
            <consortium name="Ensembl"/>
        </authorList>
    </citation>
    <scope>IDENTIFICATION</scope>
</reference>
<comment type="catalytic activity">
    <reaction evidence="5">
        <text>dUTP + H2O = dUMP + diphosphate + H(+)</text>
        <dbReference type="Rhea" id="RHEA:10248"/>
        <dbReference type="ChEBI" id="CHEBI:15377"/>
        <dbReference type="ChEBI" id="CHEBI:15378"/>
        <dbReference type="ChEBI" id="CHEBI:33019"/>
        <dbReference type="ChEBI" id="CHEBI:61555"/>
        <dbReference type="ChEBI" id="CHEBI:246422"/>
        <dbReference type="EC" id="3.6.1.23"/>
    </reaction>
</comment>
<dbReference type="UniPathway" id="UPA00610">
    <property type="reaction ID" value="UER00666"/>
</dbReference>
<comment type="function">
    <text evidence="5">Involved in nucleotide metabolism via production of dUMP, the immediate precursor of thymidine nucleotides, and decreases the intracellular concentration of dUTP so that uracil cannot be incorporated into DNA.</text>
</comment>
<proteinExistence type="inferred from homology"/>
<dbReference type="GO" id="GO:0000287">
    <property type="term" value="F:magnesium ion binding"/>
    <property type="evidence" value="ECO:0007669"/>
    <property type="project" value="UniProtKB-UniRule"/>
</dbReference>
<evidence type="ECO:0000256" key="4">
    <source>
        <dbReference type="ARBA" id="ARBA00023080"/>
    </source>
</evidence>
<dbReference type="EC" id="3.6.1.23" evidence="5"/>
<accession>A0A8C3RIU3</accession>
<keyword evidence="4 5" id="KW-0546">Nucleotide metabolism</keyword>